<evidence type="ECO:0000313" key="2">
    <source>
        <dbReference type="Proteomes" id="UP000502345"/>
    </source>
</evidence>
<dbReference type="OrthoDB" id="3256296at2"/>
<reference evidence="1 2" key="1">
    <citation type="submission" date="2020-03" db="EMBL/GenBank/DDBJ databases">
        <title>Screen low temperature-resistant strains for efficient degradation of petroleum hydrocarbons under the low temperature.</title>
        <authorList>
            <person name="Wang Y."/>
            <person name="Chen J."/>
        </authorList>
    </citation>
    <scope>NUCLEOTIDE SEQUENCE [LARGE SCALE GENOMIC DNA]</scope>
    <source>
        <strain evidence="1 2">KB1</strain>
    </source>
</reference>
<evidence type="ECO:0000313" key="1">
    <source>
        <dbReference type="EMBL" id="QIP43213.1"/>
    </source>
</evidence>
<gene>
    <name evidence="1" type="ORF">G9444_5970</name>
</gene>
<dbReference type="EMBL" id="CP050124">
    <property type="protein sequence ID" value="QIP43213.1"/>
    <property type="molecule type" value="Genomic_DNA"/>
</dbReference>
<sequence>MGFSLHFMRVTKDVQLDVDRAAVAAFLDQHGLRVVESPYGGEIVDRDDRALTIDGAFSDLHLDSLEQSDPLSGGIFHATLSPAECAFVYDLCAAAGFLIVNPQGDPTFLVPQRNHEPDDVSELEDVVWVESAEELARALTGGFQAFREFRDRVTGRAAGAE</sequence>
<organism evidence="1 2">
    <name type="scientific">Rhodococcus erythropolis</name>
    <name type="common">Arthrobacter picolinophilus</name>
    <dbReference type="NCBI Taxonomy" id="1833"/>
    <lineage>
        <taxon>Bacteria</taxon>
        <taxon>Bacillati</taxon>
        <taxon>Actinomycetota</taxon>
        <taxon>Actinomycetes</taxon>
        <taxon>Mycobacteriales</taxon>
        <taxon>Nocardiaceae</taxon>
        <taxon>Rhodococcus</taxon>
        <taxon>Rhodococcus erythropolis group</taxon>
    </lineage>
</organism>
<proteinExistence type="predicted"/>
<evidence type="ECO:0008006" key="3">
    <source>
        <dbReference type="Google" id="ProtNLM"/>
    </source>
</evidence>
<protein>
    <recommendedName>
        <fullName evidence="3">tRNA(5-methylaminomethyl-2-thiouridylate) methyltransferase</fullName>
    </recommendedName>
</protein>
<dbReference type="Proteomes" id="UP000502345">
    <property type="component" value="Chromosome"/>
</dbReference>
<dbReference type="AlphaFoldDB" id="A0A1Q4K4U7"/>
<dbReference type="RefSeq" id="WP_003943095.1">
    <property type="nucleotide sequence ID" value="NZ_AP018733.1"/>
</dbReference>
<name>A0A1Q4K4U7_RHOER</name>
<accession>A0A1Q4K4U7</accession>